<keyword evidence="2" id="KW-1185">Reference proteome</keyword>
<evidence type="ECO:0000313" key="1">
    <source>
        <dbReference type="EMBL" id="MFC3702156.1"/>
    </source>
</evidence>
<comment type="caution">
    <text evidence="1">The sequence shown here is derived from an EMBL/GenBank/DDBJ whole genome shotgun (WGS) entry which is preliminary data.</text>
</comment>
<accession>A0ABV7WSH8</accession>
<evidence type="ECO:0000313" key="2">
    <source>
        <dbReference type="Proteomes" id="UP001595710"/>
    </source>
</evidence>
<proteinExistence type="predicted"/>
<protein>
    <submittedName>
        <fullName evidence="1">Patatin-like phospholipase family protein</fullName>
    </submittedName>
</protein>
<gene>
    <name evidence="1" type="ORF">ACFOND_10920</name>
</gene>
<organism evidence="1 2">
    <name type="scientific">Reinekea marina</name>
    <dbReference type="NCBI Taxonomy" id="1310421"/>
    <lineage>
        <taxon>Bacteria</taxon>
        <taxon>Pseudomonadati</taxon>
        <taxon>Pseudomonadota</taxon>
        <taxon>Gammaproteobacteria</taxon>
        <taxon>Oceanospirillales</taxon>
        <taxon>Saccharospirillaceae</taxon>
        <taxon>Reinekea</taxon>
    </lineage>
</organism>
<dbReference type="EMBL" id="JBHRYN010000012">
    <property type="protein sequence ID" value="MFC3702156.1"/>
    <property type="molecule type" value="Genomic_DNA"/>
</dbReference>
<dbReference type="InterPro" id="IPR016035">
    <property type="entry name" value="Acyl_Trfase/lysoPLipase"/>
</dbReference>
<name>A0ABV7WSH8_9GAMM</name>
<dbReference type="RefSeq" id="WP_290281520.1">
    <property type="nucleotide sequence ID" value="NZ_JAUFQI010000001.1"/>
</dbReference>
<dbReference type="SUPFAM" id="SSF52151">
    <property type="entry name" value="FabD/lysophospholipase-like"/>
    <property type="match status" value="1"/>
</dbReference>
<dbReference type="Proteomes" id="UP001595710">
    <property type="component" value="Unassembled WGS sequence"/>
</dbReference>
<reference evidence="2" key="1">
    <citation type="journal article" date="2019" name="Int. J. Syst. Evol. Microbiol.">
        <title>The Global Catalogue of Microorganisms (GCM) 10K type strain sequencing project: providing services to taxonomists for standard genome sequencing and annotation.</title>
        <authorList>
            <consortium name="The Broad Institute Genomics Platform"/>
            <consortium name="The Broad Institute Genome Sequencing Center for Infectious Disease"/>
            <person name="Wu L."/>
            <person name="Ma J."/>
        </authorList>
    </citation>
    <scope>NUCLEOTIDE SEQUENCE [LARGE SCALE GENOMIC DNA]</scope>
    <source>
        <strain evidence="2">CECT 8288</strain>
    </source>
</reference>
<sequence length="353" mass="39757">MQPLHVYAGQHALKHIQNHGLKPADISAILGASGGPKWFVLTHLDRYIAQEWLPNIPHQVELIGSSIGAWRMSAYANPNPVDAIAKLEQGYLHQDYSDNADAREITHHIHALLDSFIDESLSHNQSSRKLNIVAAISRGMTKHEQTHIQAAAFAGVALANMISRKTLPLWFERVIFQSTGAQLPIEKWDQFKTHQVPLRADNIRQALHATGSIPVVIEGVKNPAHAPIGMYRDGGMVDYHFDLPIKPQNGLVLYPHFAPLLKPGWFDKALPWRHVNADNYSHTVVVCPSAEFIAQLPNQKIPDRNDFKKHRTSERIEVWKEVIEKNKMLADAFHNMVNSPNFADTVKPITEFI</sequence>